<sequence length="203" mass="22790">MKFDHPLTREQQHLVEQNISLIHWTIWKYIDVKEEICGLAYDDLHQEGALALCYAAATYLPGGAQFKTYAITVIRNHLLDHCRRIAAQLKNVPTCSLDTPPCEDRPPPVREAEVAQDDSEQWVSAIYVAQLLEHGKRHYSGVAKLGVEALELKIKGYSGADIARLYHTKPNHVGAWIARAAEKFRQDAISADLLSQMGFEKGA</sequence>
<reference evidence="2" key="2">
    <citation type="submission" date="2021-09" db="EMBL/GenBank/DDBJ databases">
        <authorList>
            <person name="Gilroy R."/>
        </authorList>
    </citation>
    <scope>NUCLEOTIDE SEQUENCE</scope>
    <source>
        <strain evidence="2">CHK179-5677</strain>
    </source>
</reference>
<accession>A0A921SRZ5</accession>
<dbReference type="GO" id="GO:0006352">
    <property type="term" value="P:DNA-templated transcription initiation"/>
    <property type="evidence" value="ECO:0007669"/>
    <property type="project" value="InterPro"/>
</dbReference>
<dbReference type="RefSeq" id="WP_162609467.1">
    <property type="nucleotide sequence ID" value="NZ_DYUC01000011.1"/>
</dbReference>
<comment type="caution">
    <text evidence="2">The sequence shown here is derived from an EMBL/GenBank/DDBJ whole genome shotgun (WGS) entry which is preliminary data.</text>
</comment>
<name>A0A921SRZ5_9FIRM</name>
<reference evidence="2" key="1">
    <citation type="journal article" date="2021" name="PeerJ">
        <title>Extensive microbial diversity within the chicken gut microbiome revealed by metagenomics and culture.</title>
        <authorList>
            <person name="Gilroy R."/>
            <person name="Ravi A."/>
            <person name="Getino M."/>
            <person name="Pursley I."/>
            <person name="Horton D.L."/>
            <person name="Alikhan N.F."/>
            <person name="Baker D."/>
            <person name="Gharbi K."/>
            <person name="Hall N."/>
            <person name="Watson M."/>
            <person name="Adriaenssens E.M."/>
            <person name="Foster-Nyarko E."/>
            <person name="Jarju S."/>
            <person name="Secka A."/>
            <person name="Antonio M."/>
            <person name="Oren A."/>
            <person name="Chaudhuri R.R."/>
            <person name="La Ragione R."/>
            <person name="Hildebrand F."/>
            <person name="Pallen M.J."/>
        </authorList>
    </citation>
    <scope>NUCLEOTIDE SEQUENCE</scope>
    <source>
        <strain evidence="2">CHK179-5677</strain>
    </source>
</reference>
<dbReference type="GO" id="GO:0003700">
    <property type="term" value="F:DNA-binding transcription factor activity"/>
    <property type="evidence" value="ECO:0007669"/>
    <property type="project" value="InterPro"/>
</dbReference>
<protein>
    <submittedName>
        <fullName evidence="2">Sigma-70 family RNA polymerase sigma factor</fullName>
    </submittedName>
</protein>
<evidence type="ECO:0000259" key="1">
    <source>
        <dbReference type="Pfam" id="PF04542"/>
    </source>
</evidence>
<dbReference type="InterPro" id="IPR007627">
    <property type="entry name" value="RNA_pol_sigma70_r2"/>
</dbReference>
<dbReference type="Proteomes" id="UP000760668">
    <property type="component" value="Unassembled WGS sequence"/>
</dbReference>
<dbReference type="InterPro" id="IPR013325">
    <property type="entry name" value="RNA_pol_sigma_r2"/>
</dbReference>
<feature type="domain" description="RNA polymerase sigma-70 region 2" evidence="1">
    <location>
        <begin position="14"/>
        <end position="84"/>
    </location>
</feature>
<evidence type="ECO:0000313" key="3">
    <source>
        <dbReference type="Proteomes" id="UP000760668"/>
    </source>
</evidence>
<dbReference type="AlphaFoldDB" id="A0A921SRZ5"/>
<gene>
    <name evidence="2" type="ORF">K8V01_01235</name>
</gene>
<dbReference type="EMBL" id="DYUC01000011">
    <property type="protein sequence ID" value="HJG85644.1"/>
    <property type="molecule type" value="Genomic_DNA"/>
</dbReference>
<proteinExistence type="predicted"/>
<evidence type="ECO:0000313" key="2">
    <source>
        <dbReference type="EMBL" id="HJG85644.1"/>
    </source>
</evidence>
<dbReference type="Gene3D" id="1.10.1740.10">
    <property type="match status" value="1"/>
</dbReference>
<organism evidence="2 3">
    <name type="scientific">Pseudoflavonifractor capillosus</name>
    <dbReference type="NCBI Taxonomy" id="106588"/>
    <lineage>
        <taxon>Bacteria</taxon>
        <taxon>Bacillati</taxon>
        <taxon>Bacillota</taxon>
        <taxon>Clostridia</taxon>
        <taxon>Eubacteriales</taxon>
        <taxon>Oscillospiraceae</taxon>
        <taxon>Pseudoflavonifractor</taxon>
    </lineage>
</organism>
<dbReference type="SUPFAM" id="SSF88946">
    <property type="entry name" value="Sigma2 domain of RNA polymerase sigma factors"/>
    <property type="match status" value="1"/>
</dbReference>
<dbReference type="Pfam" id="PF04542">
    <property type="entry name" value="Sigma70_r2"/>
    <property type="match status" value="1"/>
</dbReference>